<feature type="domain" description="PH" evidence="1">
    <location>
        <begin position="242"/>
        <end position="344"/>
    </location>
</feature>
<evidence type="ECO:0000259" key="2">
    <source>
        <dbReference type="Pfam" id="PF23076"/>
    </source>
</evidence>
<gene>
    <name evidence="3" type="ORF">IF1G_01954</name>
</gene>
<proteinExistence type="predicted"/>
<sequence>MPPGLRYVRGIDTALLKALFWEADKCLTVMDILSTLRHTLSPSYIRRLDKLCILLNSLRSAMLVVGDIFPLHTESIDLYLNHLDMSLPSISKTLDDIQLRCAHGNFYGNADWDRLMYAMSRGDRVRLELFGRLTLYYEFFDMLYLAMTQDPGFDSSMAEDLRVRIMDLRETCGITIPRDLSTIFVPFNNLPAAYVRRQDDSQPHWAVETVDRKPNTATPFDTECSSTSYGPFREWNMMGIPDRSKLLFRRSFDDDEISLVVFLNSRNRLPYALLRTTSNSHPHFKCRPLSEVRIKRSETKLHLSRWSNRQETFVHWAILNFHFFEELVVIQCTLLALKAQTSLLSKALSHDESVIRDDSKIWVKDIIESGVRHKLIIYRDDLTGTKRLYACVAKGERLQAYAPAWTIFFSDRRARPQLQCINDFGLIIHNPSLYTFGNRYTTPRHNPQHFQVTFMNSGDNRQLKYLLEESFKALQRAQD</sequence>
<dbReference type="OrthoDB" id="5345571at2759"/>
<name>A0A545W9B1_9HYPO</name>
<accession>A0A545W9B1</accession>
<dbReference type="InterPro" id="IPR057082">
    <property type="entry name" value="PH_C"/>
</dbReference>
<evidence type="ECO:0000313" key="4">
    <source>
        <dbReference type="Proteomes" id="UP000315783"/>
    </source>
</evidence>
<dbReference type="Pfam" id="PF23074">
    <property type="entry name" value="PH_FT_N"/>
    <property type="match status" value="1"/>
</dbReference>
<protein>
    <submittedName>
        <fullName evidence="3">Uncharacterized protein</fullName>
    </submittedName>
</protein>
<evidence type="ECO:0000259" key="1">
    <source>
        <dbReference type="Pfam" id="PF23074"/>
    </source>
</evidence>
<evidence type="ECO:0000313" key="3">
    <source>
        <dbReference type="EMBL" id="TQV99739.1"/>
    </source>
</evidence>
<reference evidence="3 4" key="1">
    <citation type="journal article" date="2019" name="Appl. Microbiol. Biotechnol.">
        <title>Genome sequence of Isaria javanica and comparative genome analysis insights into family S53 peptidase evolution in fungal entomopathogens.</title>
        <authorList>
            <person name="Lin R."/>
            <person name="Zhang X."/>
            <person name="Xin B."/>
            <person name="Zou M."/>
            <person name="Gao Y."/>
            <person name="Qin F."/>
            <person name="Hu Q."/>
            <person name="Xie B."/>
            <person name="Cheng X."/>
        </authorList>
    </citation>
    <scope>NUCLEOTIDE SEQUENCE [LARGE SCALE GENOMIC DNA]</scope>
    <source>
        <strain evidence="3 4">IJ1G</strain>
    </source>
</reference>
<dbReference type="InterPro" id="IPR057081">
    <property type="entry name" value="PH_N"/>
</dbReference>
<dbReference type="EMBL" id="SPUK01000002">
    <property type="protein sequence ID" value="TQV99739.1"/>
    <property type="molecule type" value="Genomic_DNA"/>
</dbReference>
<feature type="domain" description="PH" evidence="2">
    <location>
        <begin position="361"/>
        <end position="468"/>
    </location>
</feature>
<dbReference type="AlphaFoldDB" id="A0A545W9B1"/>
<dbReference type="Proteomes" id="UP000315783">
    <property type="component" value="Unassembled WGS sequence"/>
</dbReference>
<organism evidence="3 4">
    <name type="scientific">Cordyceps javanica</name>
    <dbReference type="NCBI Taxonomy" id="43265"/>
    <lineage>
        <taxon>Eukaryota</taxon>
        <taxon>Fungi</taxon>
        <taxon>Dikarya</taxon>
        <taxon>Ascomycota</taxon>
        <taxon>Pezizomycotina</taxon>
        <taxon>Sordariomycetes</taxon>
        <taxon>Hypocreomycetidae</taxon>
        <taxon>Hypocreales</taxon>
        <taxon>Cordycipitaceae</taxon>
        <taxon>Cordyceps</taxon>
    </lineage>
</organism>
<dbReference type="Pfam" id="PF23076">
    <property type="entry name" value="PH_FT_C"/>
    <property type="match status" value="1"/>
</dbReference>
<keyword evidence="4" id="KW-1185">Reference proteome</keyword>
<comment type="caution">
    <text evidence="3">The sequence shown here is derived from an EMBL/GenBank/DDBJ whole genome shotgun (WGS) entry which is preliminary data.</text>
</comment>